<sequence length="131" mass="14824">MKFRSILFLLISFVILSCDGQAAKNIKTIEAKDFAETMNTTQNPQILDVRTPEEFTEGHIKNAENVNWLGDRFIADAEKFDKTKPVFVYCKSGGRSKKASQKLQELGFTNIYELEGGFMKWSAEGLNMSTD</sequence>
<dbReference type="Proteomes" id="UP000198951">
    <property type="component" value="Unassembled WGS sequence"/>
</dbReference>
<keyword evidence="1" id="KW-0732">Signal</keyword>
<dbReference type="SUPFAM" id="SSF52821">
    <property type="entry name" value="Rhodanese/Cell cycle control phosphatase"/>
    <property type="match status" value="1"/>
</dbReference>
<keyword evidence="3" id="KW-0808">Transferase</keyword>
<dbReference type="STRING" id="150146.SAMN05443667_111113"/>
<dbReference type="OrthoDB" id="9808735at2"/>
<dbReference type="InterPro" id="IPR001763">
    <property type="entry name" value="Rhodanese-like_dom"/>
</dbReference>
<dbReference type="GO" id="GO:0016740">
    <property type="term" value="F:transferase activity"/>
    <property type="evidence" value="ECO:0007669"/>
    <property type="project" value="UniProtKB-KW"/>
</dbReference>
<organism evidence="3 4">
    <name type="scientific">Flavobacterium gillisiae</name>
    <dbReference type="NCBI Taxonomy" id="150146"/>
    <lineage>
        <taxon>Bacteria</taxon>
        <taxon>Pseudomonadati</taxon>
        <taxon>Bacteroidota</taxon>
        <taxon>Flavobacteriia</taxon>
        <taxon>Flavobacteriales</taxon>
        <taxon>Flavobacteriaceae</taxon>
        <taxon>Flavobacterium</taxon>
    </lineage>
</organism>
<dbReference type="CDD" id="cd00158">
    <property type="entry name" value="RHOD"/>
    <property type="match status" value="1"/>
</dbReference>
<evidence type="ECO:0000256" key="1">
    <source>
        <dbReference type="SAM" id="SignalP"/>
    </source>
</evidence>
<dbReference type="Pfam" id="PF00581">
    <property type="entry name" value="Rhodanese"/>
    <property type="match status" value="1"/>
</dbReference>
<dbReference type="EMBL" id="FNRD01000011">
    <property type="protein sequence ID" value="SEA90660.1"/>
    <property type="molecule type" value="Genomic_DNA"/>
</dbReference>
<dbReference type="SMART" id="SM00450">
    <property type="entry name" value="RHOD"/>
    <property type="match status" value="1"/>
</dbReference>
<protein>
    <submittedName>
        <fullName evidence="3">Rhodanese-related sulfurtransferase</fullName>
    </submittedName>
</protein>
<dbReference type="PANTHER" id="PTHR45431">
    <property type="entry name" value="RHODANESE-LIKE DOMAIN-CONTAINING PROTEIN 15, CHLOROPLASTIC"/>
    <property type="match status" value="1"/>
</dbReference>
<accession>A0A1H4F133</accession>
<dbReference type="PROSITE" id="PS51257">
    <property type="entry name" value="PROKAR_LIPOPROTEIN"/>
    <property type="match status" value="1"/>
</dbReference>
<proteinExistence type="predicted"/>
<evidence type="ECO:0000259" key="2">
    <source>
        <dbReference type="PROSITE" id="PS50206"/>
    </source>
</evidence>
<dbReference type="InterPro" id="IPR052367">
    <property type="entry name" value="Thiosulfate_ST/Rhodanese-like"/>
</dbReference>
<dbReference type="PANTHER" id="PTHR45431:SF3">
    <property type="entry name" value="RHODANESE-LIKE DOMAIN-CONTAINING PROTEIN 15, CHLOROPLASTIC"/>
    <property type="match status" value="1"/>
</dbReference>
<keyword evidence="4" id="KW-1185">Reference proteome</keyword>
<evidence type="ECO:0000313" key="4">
    <source>
        <dbReference type="Proteomes" id="UP000198951"/>
    </source>
</evidence>
<reference evidence="4" key="1">
    <citation type="submission" date="2016-10" db="EMBL/GenBank/DDBJ databases">
        <authorList>
            <person name="Varghese N."/>
            <person name="Submissions S."/>
        </authorList>
    </citation>
    <scope>NUCLEOTIDE SEQUENCE [LARGE SCALE GENOMIC DNA]</scope>
    <source>
        <strain evidence="4">DSM 22376</strain>
    </source>
</reference>
<dbReference type="AlphaFoldDB" id="A0A1H4F133"/>
<feature type="domain" description="Rhodanese" evidence="2">
    <location>
        <begin position="40"/>
        <end position="130"/>
    </location>
</feature>
<feature type="signal peptide" evidence="1">
    <location>
        <begin position="1"/>
        <end position="22"/>
    </location>
</feature>
<name>A0A1H4F133_9FLAO</name>
<dbReference type="PROSITE" id="PS50206">
    <property type="entry name" value="RHODANESE_3"/>
    <property type="match status" value="1"/>
</dbReference>
<dbReference type="InterPro" id="IPR036873">
    <property type="entry name" value="Rhodanese-like_dom_sf"/>
</dbReference>
<dbReference type="Gene3D" id="3.40.250.10">
    <property type="entry name" value="Rhodanese-like domain"/>
    <property type="match status" value="1"/>
</dbReference>
<evidence type="ECO:0000313" key="3">
    <source>
        <dbReference type="EMBL" id="SEA90660.1"/>
    </source>
</evidence>
<dbReference type="RefSeq" id="WP_091092073.1">
    <property type="nucleotide sequence ID" value="NZ_FNRD01000011.1"/>
</dbReference>
<gene>
    <name evidence="3" type="ORF">SAMN05443667_111113</name>
</gene>
<feature type="chain" id="PRO_5011679399" evidence="1">
    <location>
        <begin position="23"/>
        <end position="131"/>
    </location>
</feature>